<name>Q232A4_TETTS</name>
<accession>Q232A4</accession>
<keyword evidence="2" id="KW-1185">Reference proteome</keyword>
<dbReference type="InParanoid" id="Q232A4"/>
<dbReference type="Proteomes" id="UP000009168">
    <property type="component" value="Unassembled WGS sequence"/>
</dbReference>
<dbReference type="RefSeq" id="XP_001011541.1">
    <property type="nucleotide sequence ID" value="XM_001011541.1"/>
</dbReference>
<dbReference type="EMBL" id="GG662786">
    <property type="protein sequence ID" value="EAR91296.1"/>
    <property type="molecule type" value="Genomic_DNA"/>
</dbReference>
<dbReference type="AlphaFoldDB" id="Q232A4"/>
<dbReference type="KEGG" id="tet:TTHERM_00733930"/>
<dbReference type="GeneID" id="7834153"/>
<evidence type="ECO:0000313" key="1">
    <source>
        <dbReference type="EMBL" id="EAR91296.1"/>
    </source>
</evidence>
<reference evidence="2" key="1">
    <citation type="journal article" date="2006" name="PLoS Biol.">
        <title>Macronuclear genome sequence of the ciliate Tetrahymena thermophila, a model eukaryote.</title>
        <authorList>
            <person name="Eisen J.A."/>
            <person name="Coyne R.S."/>
            <person name="Wu M."/>
            <person name="Wu D."/>
            <person name="Thiagarajan M."/>
            <person name="Wortman J.R."/>
            <person name="Badger J.H."/>
            <person name="Ren Q."/>
            <person name="Amedeo P."/>
            <person name="Jones K.M."/>
            <person name="Tallon L.J."/>
            <person name="Delcher A.L."/>
            <person name="Salzberg S.L."/>
            <person name="Silva J.C."/>
            <person name="Haas B.J."/>
            <person name="Majoros W.H."/>
            <person name="Farzad M."/>
            <person name="Carlton J.M."/>
            <person name="Smith R.K. Jr."/>
            <person name="Garg J."/>
            <person name="Pearlman R.E."/>
            <person name="Karrer K.M."/>
            <person name="Sun L."/>
            <person name="Manning G."/>
            <person name="Elde N.C."/>
            <person name="Turkewitz A.P."/>
            <person name="Asai D.J."/>
            <person name="Wilkes D.E."/>
            <person name="Wang Y."/>
            <person name="Cai H."/>
            <person name="Collins K."/>
            <person name="Stewart B.A."/>
            <person name="Lee S.R."/>
            <person name="Wilamowska K."/>
            <person name="Weinberg Z."/>
            <person name="Ruzzo W.L."/>
            <person name="Wloga D."/>
            <person name="Gaertig J."/>
            <person name="Frankel J."/>
            <person name="Tsao C.-C."/>
            <person name="Gorovsky M.A."/>
            <person name="Keeling P.J."/>
            <person name="Waller R.F."/>
            <person name="Patron N.J."/>
            <person name="Cherry J.M."/>
            <person name="Stover N.A."/>
            <person name="Krieger C.J."/>
            <person name="del Toro C."/>
            <person name="Ryder H.F."/>
            <person name="Williamson S.C."/>
            <person name="Barbeau R.A."/>
            <person name="Hamilton E.P."/>
            <person name="Orias E."/>
        </authorList>
    </citation>
    <scope>NUCLEOTIDE SEQUENCE [LARGE SCALE GENOMIC DNA]</scope>
    <source>
        <strain evidence="2">SB210</strain>
    </source>
</reference>
<gene>
    <name evidence="1" type="ORF">TTHERM_00733930</name>
</gene>
<dbReference type="HOGENOM" id="CLU_1655721_0_0_1"/>
<organism evidence="1 2">
    <name type="scientific">Tetrahymena thermophila (strain SB210)</name>
    <dbReference type="NCBI Taxonomy" id="312017"/>
    <lineage>
        <taxon>Eukaryota</taxon>
        <taxon>Sar</taxon>
        <taxon>Alveolata</taxon>
        <taxon>Ciliophora</taxon>
        <taxon>Intramacronucleata</taxon>
        <taxon>Oligohymenophorea</taxon>
        <taxon>Hymenostomatida</taxon>
        <taxon>Tetrahymenina</taxon>
        <taxon>Tetrahymenidae</taxon>
        <taxon>Tetrahymena</taxon>
    </lineage>
</organism>
<sequence length="160" mass="18494">MNFNSFNQGNQPNGQNYQFVLPFMNLLRQIHKRKKFNGISSQGLQFPMNANGQLFQSSNRQNSQSFQIAMINNLQLSQQLMPNQNQNQYIIQNQITYHPNGNQLLSINQSCQAQNIYNLNNNNYVMINNKIGAQGAQDLCYSLACCYKLQSLDLNFRQIF</sequence>
<evidence type="ECO:0000313" key="2">
    <source>
        <dbReference type="Proteomes" id="UP000009168"/>
    </source>
</evidence>
<protein>
    <submittedName>
        <fullName evidence="1">Uncharacterized protein</fullName>
    </submittedName>
</protein>
<proteinExistence type="predicted"/>